<keyword evidence="3" id="KW-1185">Reference proteome</keyword>
<dbReference type="AlphaFoldDB" id="T0J1D4"/>
<evidence type="ECO:0000313" key="3">
    <source>
        <dbReference type="Proteomes" id="UP000015520"/>
    </source>
</evidence>
<sequence>MPNFAEPVSATFIAVTVAVIFVGIAIAIVFVKMGKKSRNPKGL</sequence>
<reference evidence="2 3" key="1">
    <citation type="submission" date="2013-07" db="EMBL/GenBank/DDBJ databases">
        <title>Sulfurimonas hongkongensis AST-10 Genome Sequencing.</title>
        <authorList>
            <person name="Cai L."/>
            <person name="Zhang T."/>
        </authorList>
    </citation>
    <scope>NUCLEOTIDE SEQUENCE [LARGE SCALE GENOMIC DNA]</scope>
    <source>
        <strain evidence="2 3">AST-10</strain>
    </source>
</reference>
<evidence type="ECO:0000313" key="2">
    <source>
        <dbReference type="EMBL" id="EQB34870.1"/>
    </source>
</evidence>
<dbReference type="PATRIC" id="fig|1172190.3.peg.2010"/>
<dbReference type="RefSeq" id="WP_021288322.1">
    <property type="nucleotide sequence ID" value="NZ_AUPZ01000014.1"/>
</dbReference>
<keyword evidence="1" id="KW-0812">Transmembrane</keyword>
<protein>
    <submittedName>
        <fullName evidence="2">Uncharacterized protein</fullName>
    </submittedName>
</protein>
<dbReference type="Proteomes" id="UP000015520">
    <property type="component" value="Unassembled WGS sequence"/>
</dbReference>
<gene>
    <name evidence="2" type="ORF">M947_10420</name>
</gene>
<dbReference type="EMBL" id="AUPZ01000014">
    <property type="protein sequence ID" value="EQB34870.1"/>
    <property type="molecule type" value="Genomic_DNA"/>
</dbReference>
<evidence type="ECO:0000256" key="1">
    <source>
        <dbReference type="SAM" id="Phobius"/>
    </source>
</evidence>
<proteinExistence type="predicted"/>
<keyword evidence="1" id="KW-0472">Membrane</keyword>
<organism evidence="2 3">
    <name type="scientific">Sulfurimonas hongkongensis</name>
    <dbReference type="NCBI Taxonomy" id="1172190"/>
    <lineage>
        <taxon>Bacteria</taxon>
        <taxon>Pseudomonadati</taxon>
        <taxon>Campylobacterota</taxon>
        <taxon>Epsilonproteobacteria</taxon>
        <taxon>Campylobacterales</taxon>
        <taxon>Sulfurimonadaceae</taxon>
        <taxon>Sulfurimonas</taxon>
    </lineage>
</organism>
<name>T0J1D4_9BACT</name>
<comment type="caution">
    <text evidence="2">The sequence shown here is derived from an EMBL/GenBank/DDBJ whole genome shotgun (WGS) entry which is preliminary data.</text>
</comment>
<keyword evidence="1" id="KW-1133">Transmembrane helix</keyword>
<feature type="transmembrane region" description="Helical" evidence="1">
    <location>
        <begin position="12"/>
        <end position="31"/>
    </location>
</feature>
<accession>T0J1D4</accession>